<feature type="transmembrane region" description="Helical" evidence="6">
    <location>
        <begin position="255"/>
        <end position="272"/>
    </location>
</feature>
<dbReference type="Gene3D" id="1.20.1250.20">
    <property type="entry name" value="MFS general substrate transporter like domains"/>
    <property type="match status" value="1"/>
</dbReference>
<keyword evidence="8" id="KW-1185">Reference proteome</keyword>
<reference evidence="8" key="1">
    <citation type="submission" date="2023-07" db="EMBL/GenBank/DDBJ databases">
        <title>Verminephrobacter genomes.</title>
        <authorList>
            <person name="Lund M.B."/>
        </authorList>
    </citation>
    <scope>NUCLEOTIDE SEQUENCE [LARGE SCALE GENOMIC DNA]</scope>
    <source>
        <strain evidence="8">AtM5-05</strain>
    </source>
</reference>
<feature type="transmembrane region" description="Helical" evidence="6">
    <location>
        <begin position="100"/>
        <end position="121"/>
    </location>
</feature>
<feature type="transmembrane region" description="Helical" evidence="6">
    <location>
        <begin position="279"/>
        <end position="296"/>
    </location>
</feature>
<sequence>MARMRKAPLAIFVTLLSLTMVGEGMITVTLLWTSARMGQSPLFIGVVLCIMNIVPFLAQLLFPPMRRAVEQHPLRMIIGPRIAGAVATIWVGMAGGSSDLGTLIAVAAGLTCISFISQQCIETLMGQLTVAGMLDAGTSARLSQTALQCGVFVGNALAGILIARSGTGLVFFGIAASFASSLLLLFSAASIRMDEEAPEKSGVPLAEKPAQRHGADRPLWLLLTGMAFLAIQLSGFNFFVPLIFESRPGMSAADYGFVSAAAGVGALLATFVRFSEREYLGHAACFAVVLGDALLIRSVEMLPSIGLAFAIGFGFNLSRIRIRQGIFERLTTRQESALWGARVTLAFRGVNAGAPLLFGLLLMVGAPVAQSGGFAAIGVLSMGMAVPICLFFSKRARRHG</sequence>
<feature type="transmembrane region" description="Helical" evidence="6">
    <location>
        <begin position="302"/>
        <end position="322"/>
    </location>
</feature>
<feature type="transmembrane region" description="Helical" evidence="6">
    <location>
        <begin position="169"/>
        <end position="191"/>
    </location>
</feature>
<evidence type="ECO:0000313" key="8">
    <source>
        <dbReference type="Proteomes" id="UP001208935"/>
    </source>
</evidence>
<dbReference type="InterPro" id="IPR036259">
    <property type="entry name" value="MFS_trans_sf"/>
</dbReference>
<organism evidence="7 8">
    <name type="scientific">Verminephrobacter aporrectodeae subsp. tuberculatae</name>
    <dbReference type="NCBI Taxonomy" id="1110392"/>
    <lineage>
        <taxon>Bacteria</taxon>
        <taxon>Pseudomonadati</taxon>
        <taxon>Pseudomonadota</taxon>
        <taxon>Betaproteobacteria</taxon>
        <taxon>Burkholderiales</taxon>
        <taxon>Comamonadaceae</taxon>
        <taxon>Verminephrobacter</taxon>
    </lineage>
</organism>
<gene>
    <name evidence="7" type="ORF">D5039_16715</name>
</gene>
<evidence type="ECO:0000256" key="5">
    <source>
        <dbReference type="ARBA" id="ARBA00023136"/>
    </source>
</evidence>
<evidence type="ECO:0000256" key="2">
    <source>
        <dbReference type="ARBA" id="ARBA00022475"/>
    </source>
</evidence>
<feature type="transmembrane region" description="Helical" evidence="6">
    <location>
        <begin position="74"/>
        <end position="94"/>
    </location>
</feature>
<dbReference type="Proteomes" id="UP001208935">
    <property type="component" value="Unassembled WGS sequence"/>
</dbReference>
<comment type="caution">
    <text evidence="7">The sequence shown here is derived from an EMBL/GenBank/DDBJ whole genome shotgun (WGS) entry which is preliminary data.</text>
</comment>
<evidence type="ECO:0000256" key="6">
    <source>
        <dbReference type="SAM" id="Phobius"/>
    </source>
</evidence>
<feature type="transmembrane region" description="Helical" evidence="6">
    <location>
        <begin position="372"/>
        <end position="392"/>
    </location>
</feature>
<keyword evidence="5 6" id="KW-0472">Membrane</keyword>
<dbReference type="SUPFAM" id="SSF103473">
    <property type="entry name" value="MFS general substrate transporter"/>
    <property type="match status" value="2"/>
</dbReference>
<name>A0ABT3KXT4_9BURK</name>
<dbReference type="EMBL" id="QZCW01000003">
    <property type="protein sequence ID" value="MCW5322729.1"/>
    <property type="molecule type" value="Genomic_DNA"/>
</dbReference>
<protein>
    <recommendedName>
        <fullName evidence="9">MFS transporter</fullName>
    </recommendedName>
</protein>
<evidence type="ECO:0000256" key="3">
    <source>
        <dbReference type="ARBA" id="ARBA00022692"/>
    </source>
</evidence>
<dbReference type="PANTHER" id="PTHR23513">
    <property type="entry name" value="INTEGRAL MEMBRANE EFFLUX PROTEIN-RELATED"/>
    <property type="match status" value="1"/>
</dbReference>
<keyword evidence="2" id="KW-1003">Cell membrane</keyword>
<feature type="transmembrane region" description="Helical" evidence="6">
    <location>
        <begin position="142"/>
        <end position="163"/>
    </location>
</feature>
<evidence type="ECO:0000313" key="7">
    <source>
        <dbReference type="EMBL" id="MCW5322729.1"/>
    </source>
</evidence>
<feature type="transmembrane region" description="Helical" evidence="6">
    <location>
        <begin position="219"/>
        <end position="243"/>
    </location>
</feature>
<dbReference type="PANTHER" id="PTHR23513:SF11">
    <property type="entry name" value="STAPHYLOFERRIN A TRANSPORTER"/>
    <property type="match status" value="1"/>
</dbReference>
<comment type="subcellular location">
    <subcellularLocation>
        <location evidence="1">Cell membrane</location>
        <topology evidence="1">Multi-pass membrane protein</topology>
    </subcellularLocation>
</comment>
<proteinExistence type="predicted"/>
<evidence type="ECO:0000256" key="4">
    <source>
        <dbReference type="ARBA" id="ARBA00022989"/>
    </source>
</evidence>
<keyword evidence="4 6" id="KW-1133">Transmembrane helix</keyword>
<evidence type="ECO:0000256" key="1">
    <source>
        <dbReference type="ARBA" id="ARBA00004651"/>
    </source>
</evidence>
<evidence type="ECO:0008006" key="9">
    <source>
        <dbReference type="Google" id="ProtNLM"/>
    </source>
</evidence>
<feature type="transmembrane region" description="Helical" evidence="6">
    <location>
        <begin position="40"/>
        <end position="62"/>
    </location>
</feature>
<keyword evidence="3 6" id="KW-0812">Transmembrane</keyword>
<accession>A0ABT3KXT4</accession>
<feature type="transmembrane region" description="Helical" evidence="6">
    <location>
        <begin position="343"/>
        <end position="366"/>
    </location>
</feature>